<protein>
    <submittedName>
        <fullName evidence="1">Flagellar operon protein</fullName>
    </submittedName>
</protein>
<dbReference type="RefSeq" id="WP_090792995.1">
    <property type="nucleotide sequence ID" value="NZ_FMYI01000002.1"/>
</dbReference>
<dbReference type="NCBIfam" id="TIGR02530">
    <property type="entry name" value="flg_new"/>
    <property type="match status" value="1"/>
</dbReference>
<gene>
    <name evidence="1" type="ORF">SAMN05421734_102172</name>
</gene>
<organism evidence="1 2">
    <name type="scientific">Pelagirhabdus alkalitolerans</name>
    <dbReference type="NCBI Taxonomy" id="1612202"/>
    <lineage>
        <taxon>Bacteria</taxon>
        <taxon>Bacillati</taxon>
        <taxon>Bacillota</taxon>
        <taxon>Bacilli</taxon>
        <taxon>Bacillales</taxon>
        <taxon>Bacillaceae</taxon>
        <taxon>Pelagirhabdus</taxon>
    </lineage>
</organism>
<proteinExistence type="predicted"/>
<keyword evidence="1" id="KW-0969">Cilium</keyword>
<name>A0A1G6H3G1_9BACI</name>
<keyword evidence="1" id="KW-0966">Cell projection</keyword>
<keyword evidence="2" id="KW-1185">Reference proteome</keyword>
<dbReference type="Pfam" id="PF12611">
    <property type="entry name" value="Flagellar_put"/>
    <property type="match status" value="1"/>
</dbReference>
<dbReference type="InterPro" id="IPR013367">
    <property type="entry name" value="Flagellar_put"/>
</dbReference>
<reference evidence="2" key="1">
    <citation type="submission" date="2016-09" db="EMBL/GenBank/DDBJ databases">
        <authorList>
            <person name="Varghese N."/>
            <person name="Submissions S."/>
        </authorList>
    </citation>
    <scope>NUCLEOTIDE SEQUENCE [LARGE SCALE GENOMIC DNA]</scope>
    <source>
        <strain evidence="2">S5</strain>
    </source>
</reference>
<dbReference type="Proteomes" id="UP000242949">
    <property type="component" value="Unassembled WGS sequence"/>
</dbReference>
<dbReference type="OrthoDB" id="165650at2"/>
<sequence length="125" mass="14124">MLDHRIQHVPKQALLKPQSHVQNEKTETKRSFKETLDKATDELKISKHAKSRLNERDIAISDEKWAKIESSIKDADKKGITDSLVITEDSALLISVKNKTVVTAMDRSEAQSRVFTNINGTILLD</sequence>
<evidence type="ECO:0000313" key="1">
    <source>
        <dbReference type="EMBL" id="SDB88693.1"/>
    </source>
</evidence>
<keyword evidence="1" id="KW-0282">Flagellum</keyword>
<dbReference type="EMBL" id="FMYI01000002">
    <property type="protein sequence ID" value="SDB88693.1"/>
    <property type="molecule type" value="Genomic_DNA"/>
</dbReference>
<dbReference type="AlphaFoldDB" id="A0A1G6H3G1"/>
<dbReference type="STRING" id="1612202.SAMN05421734_102172"/>
<evidence type="ECO:0000313" key="2">
    <source>
        <dbReference type="Proteomes" id="UP000242949"/>
    </source>
</evidence>
<accession>A0A1G6H3G1</accession>